<feature type="domain" description="Soluble ligand binding" evidence="3">
    <location>
        <begin position="122"/>
        <end position="176"/>
    </location>
</feature>
<dbReference type="InterPro" id="IPR049712">
    <property type="entry name" value="Poly_export"/>
</dbReference>
<dbReference type="EMBL" id="GL883080">
    <property type="protein sequence ID" value="EGF89837.1"/>
    <property type="molecule type" value="Genomic_DNA"/>
</dbReference>
<dbReference type="OrthoDB" id="197007at2"/>
<dbReference type="InterPro" id="IPR003715">
    <property type="entry name" value="Poly_export_N"/>
</dbReference>
<evidence type="ECO:0000256" key="1">
    <source>
        <dbReference type="ARBA" id="ARBA00022729"/>
    </source>
</evidence>
<dbReference type="Gene3D" id="3.10.560.10">
    <property type="entry name" value="Outer membrane lipoprotein wza domain like"/>
    <property type="match status" value="1"/>
</dbReference>
<dbReference type="Gene3D" id="3.30.1950.10">
    <property type="entry name" value="wza like domain"/>
    <property type="match status" value="1"/>
</dbReference>
<organism evidence="4 5">
    <name type="scientific">Asticcacaulis biprosthecium C19</name>
    <dbReference type="NCBI Taxonomy" id="715226"/>
    <lineage>
        <taxon>Bacteria</taxon>
        <taxon>Pseudomonadati</taxon>
        <taxon>Pseudomonadota</taxon>
        <taxon>Alphaproteobacteria</taxon>
        <taxon>Caulobacterales</taxon>
        <taxon>Caulobacteraceae</taxon>
        <taxon>Asticcacaulis</taxon>
    </lineage>
</organism>
<keyword evidence="1" id="KW-0732">Signal</keyword>
<dbReference type="InterPro" id="IPR019554">
    <property type="entry name" value="Soluble_ligand-bd"/>
</dbReference>
<evidence type="ECO:0000313" key="4">
    <source>
        <dbReference type="EMBL" id="EGF89837.1"/>
    </source>
</evidence>
<protein>
    <submittedName>
        <fullName evidence="4">Polysaccharide biosynthesis/export family protein</fullName>
    </submittedName>
</protein>
<evidence type="ECO:0000259" key="3">
    <source>
        <dbReference type="Pfam" id="PF10531"/>
    </source>
</evidence>
<gene>
    <name evidence="4" type="ORF">ABI_42600</name>
</gene>
<dbReference type="STRING" id="715226.ABI_42600"/>
<dbReference type="PANTHER" id="PTHR33619:SF3">
    <property type="entry name" value="POLYSACCHARIDE EXPORT PROTEIN GFCE-RELATED"/>
    <property type="match status" value="1"/>
</dbReference>
<proteinExistence type="predicted"/>
<dbReference type="GO" id="GO:0015159">
    <property type="term" value="F:polysaccharide transmembrane transporter activity"/>
    <property type="evidence" value="ECO:0007669"/>
    <property type="project" value="InterPro"/>
</dbReference>
<name>F4QSW7_9CAUL</name>
<keyword evidence="5" id="KW-1185">Reference proteome</keyword>
<accession>F4QSW7</accession>
<dbReference type="eggNOG" id="COG1596">
    <property type="taxonomic scope" value="Bacteria"/>
</dbReference>
<evidence type="ECO:0000259" key="2">
    <source>
        <dbReference type="Pfam" id="PF02563"/>
    </source>
</evidence>
<sequence>MISRRTLIAGLVLTGTAAEAARAAERMPQAYDIPFATWTDDEPLYLFYPGDKLEIVVPSAPELNRQTQIGPDGRITLALIGQVMAAYHSVPDLQAMIAAKYAQILRDPTIFVYPGDTTPMRVLVGGEVRNPGWVDMMADMDALQATLAAGGFTDGAKRDKVMLIRRGRNGGAMQRIIDLKTPLKGKAGKMVALRRFDILYVPRSAIAEAGVFMNQWVNNLIPGGVQNYFMYQAFN</sequence>
<feature type="domain" description="Polysaccharide export protein N-terminal" evidence="2">
    <location>
        <begin position="42"/>
        <end position="112"/>
    </location>
</feature>
<dbReference type="Pfam" id="PF10531">
    <property type="entry name" value="SLBB"/>
    <property type="match status" value="1"/>
</dbReference>
<dbReference type="Pfam" id="PF02563">
    <property type="entry name" value="Poly_export"/>
    <property type="match status" value="1"/>
</dbReference>
<dbReference type="Proteomes" id="UP000006512">
    <property type="component" value="Unassembled WGS sequence"/>
</dbReference>
<dbReference type="RefSeq" id="WP_006275033.1">
    <property type="nucleotide sequence ID" value="NZ_GL883080.1"/>
</dbReference>
<evidence type="ECO:0000313" key="5">
    <source>
        <dbReference type="Proteomes" id="UP000006512"/>
    </source>
</evidence>
<dbReference type="HOGENOM" id="CLU_038343_3_1_5"/>
<reference evidence="5" key="1">
    <citation type="submission" date="2011-03" db="EMBL/GenBank/DDBJ databases">
        <title>Draft genome sequence of Brevundimonas diminuta.</title>
        <authorList>
            <person name="Brown P.J.B."/>
            <person name="Buechlein A."/>
            <person name="Hemmerich C."/>
            <person name="Brun Y.V."/>
        </authorList>
    </citation>
    <scope>NUCLEOTIDE SEQUENCE [LARGE SCALE GENOMIC DNA]</scope>
    <source>
        <strain evidence="5">C19</strain>
    </source>
</reference>
<dbReference type="AlphaFoldDB" id="F4QSW7"/>
<dbReference type="PANTHER" id="PTHR33619">
    <property type="entry name" value="POLYSACCHARIDE EXPORT PROTEIN GFCE-RELATED"/>
    <property type="match status" value="1"/>
</dbReference>